<evidence type="ECO:0000313" key="3">
    <source>
        <dbReference type="Proteomes" id="UP001596434"/>
    </source>
</evidence>
<feature type="region of interest" description="Disordered" evidence="1">
    <location>
        <begin position="1"/>
        <end position="26"/>
    </location>
</feature>
<evidence type="ECO:0000313" key="2">
    <source>
        <dbReference type="EMBL" id="MFC7255792.1"/>
    </source>
</evidence>
<evidence type="ECO:0000256" key="1">
    <source>
        <dbReference type="SAM" id="MobiDB-lite"/>
    </source>
</evidence>
<name>A0ABD5ZYQ6_9EURY</name>
<dbReference type="AlphaFoldDB" id="A0ABD5ZYQ6"/>
<accession>A0ABD5ZYQ6</accession>
<dbReference type="RefSeq" id="WP_379704083.1">
    <property type="nucleotide sequence ID" value="NZ_JBHTAT010000001.1"/>
</dbReference>
<keyword evidence="3" id="KW-1185">Reference proteome</keyword>
<dbReference type="InterPro" id="IPR036388">
    <property type="entry name" value="WH-like_DNA-bd_sf"/>
</dbReference>
<sequence length="179" mass="19633">MGTDSGQPNGDPGAITEAREDWKSSTTALERVQQVVEQTTTPKTAGEIAEEALVSEPTARKHLKSLVEVGTAAATEEGGATKYVRNEDTLLYQRIRELATEHSRKELIESIQRMKRRIKKFEDDYDAASPEDLATSLGSDASEGAWEAVSEWQTTERNLHIAQAAINYGRARDLGAATQ</sequence>
<dbReference type="SUPFAM" id="SSF46785">
    <property type="entry name" value="Winged helix' DNA-binding domain"/>
    <property type="match status" value="1"/>
</dbReference>
<reference evidence="2 3" key="1">
    <citation type="journal article" date="2019" name="Int. J. Syst. Evol. Microbiol.">
        <title>The Global Catalogue of Microorganisms (GCM) 10K type strain sequencing project: providing services to taxonomists for standard genome sequencing and annotation.</title>
        <authorList>
            <consortium name="The Broad Institute Genomics Platform"/>
            <consortium name="The Broad Institute Genome Sequencing Center for Infectious Disease"/>
            <person name="Wu L."/>
            <person name="Ma J."/>
        </authorList>
    </citation>
    <scope>NUCLEOTIDE SEQUENCE [LARGE SCALE GENOMIC DNA]</scope>
    <source>
        <strain evidence="2 3">GX21</strain>
    </source>
</reference>
<gene>
    <name evidence="2" type="ORF">ACFQKE_10905</name>
</gene>
<dbReference type="GeneID" id="96954166"/>
<dbReference type="CDD" id="cd00090">
    <property type="entry name" value="HTH_ARSR"/>
    <property type="match status" value="1"/>
</dbReference>
<dbReference type="Pfam" id="PF24033">
    <property type="entry name" value="DUF7342"/>
    <property type="match status" value="1"/>
</dbReference>
<dbReference type="InterPro" id="IPR036390">
    <property type="entry name" value="WH_DNA-bd_sf"/>
</dbReference>
<feature type="region of interest" description="Disordered" evidence="1">
    <location>
        <begin position="37"/>
        <end position="56"/>
    </location>
</feature>
<dbReference type="Gene3D" id="1.10.10.10">
    <property type="entry name" value="Winged helix-like DNA-binding domain superfamily/Winged helix DNA-binding domain"/>
    <property type="match status" value="1"/>
</dbReference>
<proteinExistence type="predicted"/>
<organism evidence="2 3">
    <name type="scientific">Haloplanus litoreus</name>
    <dbReference type="NCBI Taxonomy" id="767515"/>
    <lineage>
        <taxon>Archaea</taxon>
        <taxon>Methanobacteriati</taxon>
        <taxon>Methanobacteriota</taxon>
        <taxon>Stenosarchaea group</taxon>
        <taxon>Halobacteria</taxon>
        <taxon>Halobacteriales</taxon>
        <taxon>Haloferacaceae</taxon>
        <taxon>Haloplanus</taxon>
    </lineage>
</organism>
<dbReference type="Proteomes" id="UP001596434">
    <property type="component" value="Unassembled WGS sequence"/>
</dbReference>
<dbReference type="InterPro" id="IPR011991">
    <property type="entry name" value="ArsR-like_HTH"/>
</dbReference>
<dbReference type="InterPro" id="IPR055766">
    <property type="entry name" value="DUF7342"/>
</dbReference>
<dbReference type="EMBL" id="JBHTAT010000001">
    <property type="protein sequence ID" value="MFC7255792.1"/>
    <property type="molecule type" value="Genomic_DNA"/>
</dbReference>
<comment type="caution">
    <text evidence="2">The sequence shown here is derived from an EMBL/GenBank/DDBJ whole genome shotgun (WGS) entry which is preliminary data.</text>
</comment>
<protein>
    <submittedName>
        <fullName evidence="2">Winged helix-turn-helix domain-containing protein</fullName>
    </submittedName>
</protein>